<feature type="region of interest" description="Disordered" evidence="1">
    <location>
        <begin position="390"/>
        <end position="481"/>
    </location>
</feature>
<feature type="region of interest" description="Disordered" evidence="1">
    <location>
        <begin position="15"/>
        <end position="61"/>
    </location>
</feature>
<accession>A0A9P9G4F7</accession>
<dbReference type="CDD" id="cd06503">
    <property type="entry name" value="ATP-synt_Fo_b"/>
    <property type="match status" value="1"/>
</dbReference>
<dbReference type="EMBL" id="JAGTJS010000030">
    <property type="protein sequence ID" value="KAH7232043.1"/>
    <property type="molecule type" value="Genomic_DNA"/>
</dbReference>
<reference evidence="2" key="1">
    <citation type="journal article" date="2021" name="Nat. Commun.">
        <title>Genetic determinants of endophytism in the Arabidopsis root mycobiome.</title>
        <authorList>
            <person name="Mesny F."/>
            <person name="Miyauchi S."/>
            <person name="Thiergart T."/>
            <person name="Pickel B."/>
            <person name="Atanasova L."/>
            <person name="Karlsson M."/>
            <person name="Huettel B."/>
            <person name="Barry K.W."/>
            <person name="Haridas S."/>
            <person name="Chen C."/>
            <person name="Bauer D."/>
            <person name="Andreopoulos W."/>
            <person name="Pangilinan J."/>
            <person name="LaButti K."/>
            <person name="Riley R."/>
            <person name="Lipzen A."/>
            <person name="Clum A."/>
            <person name="Drula E."/>
            <person name="Henrissat B."/>
            <person name="Kohler A."/>
            <person name="Grigoriev I.V."/>
            <person name="Martin F.M."/>
            <person name="Hacquard S."/>
        </authorList>
    </citation>
    <scope>NUCLEOTIDE SEQUENCE</scope>
    <source>
        <strain evidence="2">FSSC 5 MPI-SDFR-AT-0091</strain>
    </source>
</reference>
<comment type="caution">
    <text evidence="2">The sequence shown here is derived from an EMBL/GenBank/DDBJ whole genome shotgun (WGS) entry which is preliminary data.</text>
</comment>
<evidence type="ECO:0000313" key="3">
    <source>
        <dbReference type="Proteomes" id="UP000736672"/>
    </source>
</evidence>
<dbReference type="OrthoDB" id="411394at2759"/>
<evidence type="ECO:0000313" key="2">
    <source>
        <dbReference type="EMBL" id="KAH7232043.1"/>
    </source>
</evidence>
<dbReference type="InterPro" id="IPR011009">
    <property type="entry name" value="Kinase-like_dom_sf"/>
</dbReference>
<gene>
    <name evidence="2" type="ORF">B0J15DRAFT_539288</name>
</gene>
<dbReference type="SUPFAM" id="SSF56112">
    <property type="entry name" value="Protein kinase-like (PK-like)"/>
    <property type="match status" value="1"/>
</dbReference>
<name>A0A9P9G4F7_FUSSL</name>
<evidence type="ECO:0000256" key="1">
    <source>
        <dbReference type="SAM" id="MobiDB-lite"/>
    </source>
</evidence>
<feature type="region of interest" description="Disordered" evidence="1">
    <location>
        <begin position="202"/>
        <end position="224"/>
    </location>
</feature>
<protein>
    <recommendedName>
        <fullName evidence="4">Protein kinase domain-containing protein</fullName>
    </recommendedName>
</protein>
<dbReference type="AlphaFoldDB" id="A0A9P9G4F7"/>
<feature type="compositionally biased region" description="Basic and acidic residues" evidence="1">
    <location>
        <begin position="421"/>
        <end position="445"/>
    </location>
</feature>
<organism evidence="2 3">
    <name type="scientific">Fusarium solani</name>
    <name type="common">Filamentous fungus</name>
    <dbReference type="NCBI Taxonomy" id="169388"/>
    <lineage>
        <taxon>Eukaryota</taxon>
        <taxon>Fungi</taxon>
        <taxon>Dikarya</taxon>
        <taxon>Ascomycota</taxon>
        <taxon>Pezizomycotina</taxon>
        <taxon>Sordariomycetes</taxon>
        <taxon>Hypocreomycetidae</taxon>
        <taxon>Hypocreales</taxon>
        <taxon>Nectriaceae</taxon>
        <taxon>Fusarium</taxon>
        <taxon>Fusarium solani species complex</taxon>
    </lineage>
</organism>
<keyword evidence="3" id="KW-1185">Reference proteome</keyword>
<dbReference type="Proteomes" id="UP000736672">
    <property type="component" value="Unassembled WGS sequence"/>
</dbReference>
<sequence>MESELQRLQRLLQEAEQRAKEAEQRIKDTEEQRQQEREGADRERDHAERERQRADKAEEESRLTTLDEYIEACHGLVFTKFSVHTNKSLTSKGSITNPRNKFCPGWTFWNIRRSLFYATNTNDDRSFEIQAFLRGLGARVSRRAISNEKDLEHFQHNSVEDPVRSIVQRLTEEEAFRHEFDVGDGIIFENHPSAISDVAEEVVERQGPPVTPPRTPGPDQLDRSQLRPDQICVYMVDEQSSLRNMAYVMEYKAPHKLTPVHMRAGLRSMDIHKQVVNRATVPTADDQEALFQYHAERLATAAITQTYHYMIESGLEYGLLTTGETIVFLKINWQDPGTLYVHLAEPGPEVLAHPDNLRSCTADERQQAMEHLKTWSEDYEIMLRSIPVSERTAPADSPAYEPRTYRSVDRSPYLLRRRRRIADAPPKDQLRKERSPESSDDKPERPLPSTPTPAPRADGQGTRRSQQILARRRRGGGTATAATALPCLRGLMTRSPLDKGCPNVMLHREHDGQTHHPVNHGEWLLLLRKQLKRSLDEGMVPLGKEGSRGVLFQLTLLKYGCNFVSKGTVAAFIEDLEHEAAVYQHLHRLQGISVPVLMGAIDLRDLRRTYYYDLRVYIVHLSFLSWGGESLDWRGTTIPRELHMEGVVHLDVRKANALINHETGRVMIIDFERASLLEKTRRPPAPVVPNKRSWGRGGVEDC</sequence>
<proteinExistence type="predicted"/>
<evidence type="ECO:0008006" key="4">
    <source>
        <dbReference type="Google" id="ProtNLM"/>
    </source>
</evidence>